<feature type="binding site" evidence="7">
    <location>
        <position position="142"/>
    </location>
    <ligand>
        <name>Zn(2+)</name>
        <dbReference type="ChEBI" id="CHEBI:29105"/>
        <label>2</label>
    </ligand>
</feature>
<dbReference type="NCBIfam" id="TIGR00587">
    <property type="entry name" value="nfo"/>
    <property type="match status" value="1"/>
</dbReference>
<keyword evidence="2 7" id="KW-0479">Metal-binding</keyword>
<evidence type="ECO:0000259" key="8">
    <source>
        <dbReference type="Pfam" id="PF01261"/>
    </source>
</evidence>
<dbReference type="GO" id="GO:0003906">
    <property type="term" value="F:DNA-(apurinic or apyrimidinic site) endonuclease activity"/>
    <property type="evidence" value="ECO:0007669"/>
    <property type="project" value="TreeGrafter"/>
</dbReference>
<organism evidence="9 10">
    <name type="scientific">candidate division TA06 bacterium 34_109</name>
    <dbReference type="NCBI Taxonomy" id="1635277"/>
    <lineage>
        <taxon>Bacteria</taxon>
        <taxon>Bacteria division TA06</taxon>
    </lineage>
</organism>
<dbReference type="Proteomes" id="UP000053467">
    <property type="component" value="Unassembled WGS sequence"/>
</dbReference>
<dbReference type="InterPro" id="IPR001719">
    <property type="entry name" value="AP_endonuc_2"/>
</dbReference>
<sequence>MPYLGAHFSISDGFLKMFETADSIKCSAVQIFAKNQRRWESKSLAKGEIDDFKKGFKSSNVKYVNIHASYLLNLATKDEEIFQKSINNLSDDLKRAEELKIEDVVFHPGNHLGEGEEFGIRRVAQALDIIFENVGYGNILLETTAGQGSSIGYRFEHLRDIIAKVKKQERVFVCYDTCHTFEAGYDIREKDSYEKTFEDFDRIIGLKKLKLFHLNDSKFDKGLKKDRHEFIGKGFLGLKSFELILKDTRFKKHPMVLEVPGNVKDYERDLKILYSML</sequence>
<keyword evidence="4 7" id="KW-0378">Hydrolase</keyword>
<dbReference type="Gene3D" id="3.20.20.150">
    <property type="entry name" value="Divalent-metal-dependent TIM barrel enzymes"/>
    <property type="match status" value="1"/>
</dbReference>
<reference evidence="10" key="1">
    <citation type="journal article" date="2015" name="MBio">
        <title>Genome-Resolved Metagenomic Analysis Reveals Roles for Candidate Phyla and Other Microbial Community Members in Biogeochemical Transformations in Oil Reservoirs.</title>
        <authorList>
            <person name="Hu P."/>
            <person name="Tom L."/>
            <person name="Singh A."/>
            <person name="Thomas B.C."/>
            <person name="Baker B.J."/>
            <person name="Piceno Y.M."/>
            <person name="Andersen G.L."/>
            <person name="Banfield J.F."/>
        </authorList>
    </citation>
    <scope>NUCLEOTIDE SEQUENCE [LARGE SCALE GENOMIC DNA]</scope>
</reference>
<feature type="domain" description="Xylose isomerase-like TIM barrel" evidence="8">
    <location>
        <begin position="19"/>
        <end position="275"/>
    </location>
</feature>
<evidence type="ECO:0000256" key="5">
    <source>
        <dbReference type="ARBA" id="ARBA00022833"/>
    </source>
</evidence>
<comment type="cofactor">
    <cofactor evidence="7">
        <name>Zn(2+)</name>
        <dbReference type="ChEBI" id="CHEBI:29105"/>
    </cofactor>
    <text evidence="7">Binds 3 Zn(2+) ions.</text>
</comment>
<dbReference type="GO" id="GO:0006284">
    <property type="term" value="P:base-excision repair"/>
    <property type="evidence" value="ECO:0007669"/>
    <property type="project" value="TreeGrafter"/>
</dbReference>
<dbReference type="FunFam" id="3.20.20.150:FF:000001">
    <property type="entry name" value="Probable endonuclease 4"/>
    <property type="match status" value="1"/>
</dbReference>
<evidence type="ECO:0000256" key="6">
    <source>
        <dbReference type="ARBA" id="ARBA00023204"/>
    </source>
</evidence>
<feature type="binding site" evidence="7">
    <location>
        <position position="228"/>
    </location>
    <ligand>
        <name>Zn(2+)</name>
        <dbReference type="ChEBI" id="CHEBI:29105"/>
        <label>3</label>
    </ligand>
</feature>
<keyword evidence="5 7" id="KW-0862">Zinc</keyword>
<feature type="binding site" evidence="7">
    <location>
        <position position="258"/>
    </location>
    <ligand>
        <name>Zn(2+)</name>
        <dbReference type="ChEBI" id="CHEBI:29105"/>
        <label>2</label>
    </ligand>
</feature>
<feature type="binding site" evidence="7">
    <location>
        <position position="67"/>
    </location>
    <ligand>
        <name>Zn(2+)</name>
        <dbReference type="ChEBI" id="CHEBI:29105"/>
        <label>1</label>
    </ligand>
</feature>
<proteinExistence type="inferred from homology"/>
<dbReference type="PROSITE" id="PS00731">
    <property type="entry name" value="AP_NUCLEASE_F2_3"/>
    <property type="match status" value="1"/>
</dbReference>
<accession>A0A124G085</accession>
<dbReference type="PROSITE" id="PS00729">
    <property type="entry name" value="AP_NUCLEASE_F2_1"/>
    <property type="match status" value="1"/>
</dbReference>
<comment type="catalytic activity">
    <reaction evidence="7">
        <text>Endonucleolytic cleavage to 5'-phosphooligonucleotide end-products.</text>
        <dbReference type="EC" id="3.1.21.2"/>
    </reaction>
</comment>
<feature type="binding site" evidence="7">
    <location>
        <position position="142"/>
    </location>
    <ligand>
        <name>Zn(2+)</name>
        <dbReference type="ChEBI" id="CHEBI:29105"/>
        <label>1</label>
    </ligand>
</feature>
<dbReference type="GO" id="GO:0008081">
    <property type="term" value="F:phosphoric diester hydrolase activity"/>
    <property type="evidence" value="ECO:0007669"/>
    <property type="project" value="TreeGrafter"/>
</dbReference>
<dbReference type="PANTHER" id="PTHR21445">
    <property type="entry name" value="ENDONUCLEASE IV ENDODEOXYRIBONUCLEASE IV"/>
    <property type="match status" value="1"/>
</dbReference>
<feature type="binding site" evidence="7">
    <location>
        <position position="226"/>
    </location>
    <ligand>
        <name>Zn(2+)</name>
        <dbReference type="ChEBI" id="CHEBI:29105"/>
        <label>3</label>
    </ligand>
</feature>
<comment type="similarity">
    <text evidence="1 7">Belongs to the AP endonuclease 2 family.</text>
</comment>
<dbReference type="InterPro" id="IPR013022">
    <property type="entry name" value="Xyl_isomerase-like_TIM-brl"/>
</dbReference>
<evidence type="ECO:0000313" key="10">
    <source>
        <dbReference type="Proteomes" id="UP000053467"/>
    </source>
</evidence>
<dbReference type="GO" id="GO:0008270">
    <property type="term" value="F:zinc ion binding"/>
    <property type="evidence" value="ECO:0007669"/>
    <property type="project" value="UniProtKB-UniRule"/>
</dbReference>
<keyword evidence="7 9" id="KW-0255">Endonuclease</keyword>
<dbReference type="InterPro" id="IPR018246">
    <property type="entry name" value="AP_endonuc_F2_Zn_BS"/>
</dbReference>
<feature type="binding site" evidence="7">
    <location>
        <position position="213"/>
    </location>
    <ligand>
        <name>Zn(2+)</name>
        <dbReference type="ChEBI" id="CHEBI:29105"/>
        <label>2</label>
    </ligand>
</feature>
<evidence type="ECO:0000256" key="3">
    <source>
        <dbReference type="ARBA" id="ARBA00022763"/>
    </source>
</evidence>
<dbReference type="GO" id="GO:0003677">
    <property type="term" value="F:DNA binding"/>
    <property type="evidence" value="ECO:0007669"/>
    <property type="project" value="InterPro"/>
</dbReference>
<gene>
    <name evidence="7" type="primary">nfo</name>
    <name evidence="9" type="ORF">XE03_1273</name>
</gene>
<dbReference type="EMBL" id="LGGX01000012">
    <property type="protein sequence ID" value="KUK86785.1"/>
    <property type="molecule type" value="Genomic_DNA"/>
</dbReference>
<dbReference type="SUPFAM" id="SSF51658">
    <property type="entry name" value="Xylose isomerase-like"/>
    <property type="match status" value="1"/>
</dbReference>
<dbReference type="EC" id="3.1.21.2" evidence="7"/>
<dbReference type="AlphaFoldDB" id="A0A124G085"/>
<dbReference type="GO" id="GO:0008833">
    <property type="term" value="F:deoxyribonuclease IV (phage-T4-induced) activity"/>
    <property type="evidence" value="ECO:0007669"/>
    <property type="project" value="UniProtKB-UniRule"/>
</dbReference>
<dbReference type="InterPro" id="IPR036237">
    <property type="entry name" value="Xyl_isomerase-like_sf"/>
</dbReference>
<feature type="binding site" evidence="7">
    <location>
        <position position="107"/>
    </location>
    <ligand>
        <name>Zn(2+)</name>
        <dbReference type="ChEBI" id="CHEBI:29105"/>
        <label>1</label>
    </ligand>
</feature>
<dbReference type="PROSITE" id="PS51432">
    <property type="entry name" value="AP_NUCLEASE_F2_4"/>
    <property type="match status" value="1"/>
</dbReference>
<feature type="binding site" evidence="7">
    <location>
        <position position="179"/>
    </location>
    <ligand>
        <name>Zn(2+)</name>
        <dbReference type="ChEBI" id="CHEBI:29105"/>
        <label>3</label>
    </ligand>
</feature>
<keyword evidence="3 7" id="KW-0227">DNA damage</keyword>
<keyword evidence="7" id="KW-0540">Nuclease</keyword>
<evidence type="ECO:0000256" key="4">
    <source>
        <dbReference type="ARBA" id="ARBA00022801"/>
    </source>
</evidence>
<dbReference type="PATRIC" id="fig|1635277.3.peg.1766"/>
<feature type="binding site" evidence="7">
    <location>
        <position position="176"/>
    </location>
    <ligand>
        <name>Zn(2+)</name>
        <dbReference type="ChEBI" id="CHEBI:29105"/>
        <label>2</label>
    </ligand>
</feature>
<keyword evidence="6 7" id="KW-0234">DNA repair</keyword>
<comment type="caution">
    <text evidence="9">The sequence shown here is derived from an EMBL/GenBank/DDBJ whole genome shotgun (WGS) entry which is preliminary data.</text>
</comment>
<dbReference type="Pfam" id="PF01261">
    <property type="entry name" value="AP_endonuc_2"/>
    <property type="match status" value="1"/>
</dbReference>
<evidence type="ECO:0000313" key="9">
    <source>
        <dbReference type="EMBL" id="KUK86785.1"/>
    </source>
</evidence>
<dbReference type="CDD" id="cd00019">
    <property type="entry name" value="AP2Ec"/>
    <property type="match status" value="1"/>
</dbReference>
<dbReference type="PANTHER" id="PTHR21445:SF0">
    <property type="entry name" value="APURINIC-APYRIMIDINIC ENDONUCLEASE"/>
    <property type="match status" value="1"/>
</dbReference>
<name>A0A124G085_UNCT6</name>
<comment type="function">
    <text evidence="7">Endonuclease IV plays a role in DNA repair. It cleaves phosphodiester bonds at apurinic or apyrimidinic (AP) sites, generating a 3'-hydroxyl group and a 5'-terminal sugar phosphate.</text>
</comment>
<evidence type="ECO:0000256" key="2">
    <source>
        <dbReference type="ARBA" id="ARBA00022723"/>
    </source>
</evidence>
<evidence type="ECO:0000256" key="1">
    <source>
        <dbReference type="ARBA" id="ARBA00005340"/>
    </source>
</evidence>
<protein>
    <recommendedName>
        <fullName evidence="7">Probable endonuclease 4</fullName>
        <ecNumber evidence="7">3.1.21.2</ecNumber>
    </recommendedName>
    <alternativeName>
        <fullName evidence="7">Endodeoxyribonuclease IV</fullName>
    </alternativeName>
    <alternativeName>
        <fullName evidence="7">Endonuclease IV</fullName>
    </alternativeName>
</protein>
<dbReference type="SMART" id="SM00518">
    <property type="entry name" value="AP2Ec"/>
    <property type="match status" value="1"/>
</dbReference>
<evidence type="ECO:0000256" key="7">
    <source>
        <dbReference type="HAMAP-Rule" id="MF_00152"/>
    </source>
</evidence>
<dbReference type="HAMAP" id="MF_00152">
    <property type="entry name" value="Nfo"/>
    <property type="match status" value="1"/>
</dbReference>